<sequence length="166" mass="16748">MLSSRFPALFVACCLLPFQGALARYSLIPGLSWGQANCLSSCLIHGLPTAPNCNINDYILDASLCFCSSAAFVANLTQCAAADCNVCMTGKCNVTASPFGILKCGSLRVNGTPVLNMHAHALMTGSASSPGAGPSAAPALSSVGADSSDSPAPPQAPLLAESSIVI</sequence>
<feature type="signal peptide" evidence="2">
    <location>
        <begin position="1"/>
        <end position="23"/>
    </location>
</feature>
<dbReference type="Proteomes" id="UP001215280">
    <property type="component" value="Unassembled WGS sequence"/>
</dbReference>
<evidence type="ECO:0000313" key="4">
    <source>
        <dbReference type="Proteomes" id="UP001215280"/>
    </source>
</evidence>
<name>A0AAD7HZN2_9AGAR</name>
<protein>
    <recommendedName>
        <fullName evidence="5">Extracellular membrane protein CFEM domain-containing protein</fullName>
    </recommendedName>
</protein>
<keyword evidence="4" id="KW-1185">Reference proteome</keyword>
<comment type="caution">
    <text evidence="3">The sequence shown here is derived from an EMBL/GenBank/DDBJ whole genome shotgun (WGS) entry which is preliminary data.</text>
</comment>
<feature type="compositionally biased region" description="Low complexity" evidence="1">
    <location>
        <begin position="157"/>
        <end position="166"/>
    </location>
</feature>
<organism evidence="3 4">
    <name type="scientific">Mycena maculata</name>
    <dbReference type="NCBI Taxonomy" id="230809"/>
    <lineage>
        <taxon>Eukaryota</taxon>
        <taxon>Fungi</taxon>
        <taxon>Dikarya</taxon>
        <taxon>Basidiomycota</taxon>
        <taxon>Agaricomycotina</taxon>
        <taxon>Agaricomycetes</taxon>
        <taxon>Agaricomycetidae</taxon>
        <taxon>Agaricales</taxon>
        <taxon>Marasmiineae</taxon>
        <taxon>Mycenaceae</taxon>
        <taxon>Mycena</taxon>
    </lineage>
</organism>
<dbReference type="AlphaFoldDB" id="A0AAD7HZN2"/>
<feature type="chain" id="PRO_5042075166" description="Extracellular membrane protein CFEM domain-containing protein" evidence="2">
    <location>
        <begin position="24"/>
        <end position="166"/>
    </location>
</feature>
<evidence type="ECO:0000256" key="1">
    <source>
        <dbReference type="SAM" id="MobiDB-lite"/>
    </source>
</evidence>
<reference evidence="3" key="1">
    <citation type="submission" date="2023-03" db="EMBL/GenBank/DDBJ databases">
        <title>Massive genome expansion in bonnet fungi (Mycena s.s.) driven by repeated elements and novel gene families across ecological guilds.</title>
        <authorList>
            <consortium name="Lawrence Berkeley National Laboratory"/>
            <person name="Harder C.B."/>
            <person name="Miyauchi S."/>
            <person name="Viragh M."/>
            <person name="Kuo A."/>
            <person name="Thoen E."/>
            <person name="Andreopoulos B."/>
            <person name="Lu D."/>
            <person name="Skrede I."/>
            <person name="Drula E."/>
            <person name="Henrissat B."/>
            <person name="Morin E."/>
            <person name="Kohler A."/>
            <person name="Barry K."/>
            <person name="LaButti K."/>
            <person name="Morin E."/>
            <person name="Salamov A."/>
            <person name="Lipzen A."/>
            <person name="Mereny Z."/>
            <person name="Hegedus B."/>
            <person name="Baldrian P."/>
            <person name="Stursova M."/>
            <person name="Weitz H."/>
            <person name="Taylor A."/>
            <person name="Grigoriev I.V."/>
            <person name="Nagy L.G."/>
            <person name="Martin F."/>
            <person name="Kauserud H."/>
        </authorList>
    </citation>
    <scope>NUCLEOTIDE SEQUENCE</scope>
    <source>
        <strain evidence="3">CBHHK188m</strain>
    </source>
</reference>
<evidence type="ECO:0000313" key="3">
    <source>
        <dbReference type="EMBL" id="KAJ7731701.1"/>
    </source>
</evidence>
<evidence type="ECO:0008006" key="5">
    <source>
        <dbReference type="Google" id="ProtNLM"/>
    </source>
</evidence>
<accession>A0AAD7HZN2</accession>
<feature type="compositionally biased region" description="Low complexity" evidence="1">
    <location>
        <begin position="130"/>
        <end position="150"/>
    </location>
</feature>
<gene>
    <name evidence="3" type="ORF">DFH07DRAFT_847128</name>
</gene>
<keyword evidence="2" id="KW-0732">Signal</keyword>
<evidence type="ECO:0000256" key="2">
    <source>
        <dbReference type="SAM" id="SignalP"/>
    </source>
</evidence>
<dbReference type="EMBL" id="JARJLG010000181">
    <property type="protein sequence ID" value="KAJ7731701.1"/>
    <property type="molecule type" value="Genomic_DNA"/>
</dbReference>
<feature type="region of interest" description="Disordered" evidence="1">
    <location>
        <begin position="130"/>
        <end position="166"/>
    </location>
</feature>
<proteinExistence type="predicted"/>